<dbReference type="InterPro" id="IPR019191">
    <property type="entry name" value="Essential_protein_Yae1_N"/>
</dbReference>
<name>A0AAN6FD53_9PEZI</name>
<comment type="subunit">
    <text evidence="5">May form a complex with LTO1.</text>
</comment>
<evidence type="ECO:0000313" key="12">
    <source>
        <dbReference type="EMBL" id="KAK0315146.1"/>
    </source>
</evidence>
<dbReference type="Pfam" id="PF09811">
    <property type="entry name" value="Yae1_N"/>
    <property type="match status" value="1"/>
</dbReference>
<evidence type="ECO:0000259" key="11">
    <source>
        <dbReference type="Pfam" id="PF09811"/>
    </source>
</evidence>
<dbReference type="PANTHER" id="PTHR18829">
    <property type="entry name" value="PROTEIN YAE1 HOMOLOG"/>
    <property type="match status" value="1"/>
</dbReference>
<feature type="domain" description="Essential protein Yae1 N-terminal" evidence="11">
    <location>
        <begin position="82"/>
        <end position="114"/>
    </location>
</feature>
<accession>A0AAN6FD53</accession>
<reference evidence="12" key="1">
    <citation type="submission" date="2021-12" db="EMBL/GenBank/DDBJ databases">
        <title>Black yeast isolated from Biological Soil Crust.</title>
        <authorList>
            <person name="Kurbessoian T."/>
        </authorList>
    </citation>
    <scope>NUCLEOTIDE SEQUENCE</scope>
    <source>
        <strain evidence="12">CCFEE 5208</strain>
    </source>
</reference>
<evidence type="ECO:0000256" key="9">
    <source>
        <dbReference type="ARBA" id="ARBA00023242"/>
    </source>
</evidence>
<comment type="subcellular location">
    <subcellularLocation>
        <location evidence="3">Cytoplasm</location>
    </subcellularLocation>
    <subcellularLocation>
        <location evidence="2">Nucleus</location>
    </subcellularLocation>
</comment>
<dbReference type="GO" id="GO:0005634">
    <property type="term" value="C:nucleus"/>
    <property type="evidence" value="ECO:0007669"/>
    <property type="project" value="UniProtKB-SubCell"/>
</dbReference>
<evidence type="ECO:0000256" key="6">
    <source>
        <dbReference type="ARBA" id="ARBA00017286"/>
    </source>
</evidence>
<feature type="region of interest" description="Disordered" evidence="10">
    <location>
        <begin position="356"/>
        <end position="382"/>
    </location>
</feature>
<feature type="region of interest" description="Disordered" evidence="10">
    <location>
        <begin position="226"/>
        <end position="323"/>
    </location>
</feature>
<comment type="caution">
    <text evidence="12">The sequence shown here is derived from an EMBL/GenBank/DDBJ whole genome shotgun (WGS) entry which is preliminary data.</text>
</comment>
<feature type="compositionally biased region" description="Polar residues" evidence="10">
    <location>
        <begin position="57"/>
        <end position="66"/>
    </location>
</feature>
<comment type="similarity">
    <text evidence="4">Belongs to the YAE1 family.</text>
</comment>
<gene>
    <name evidence="12" type="primary">YAE1_1</name>
    <name evidence="12" type="ORF">LTR82_012704</name>
</gene>
<dbReference type="PANTHER" id="PTHR18829:SF0">
    <property type="entry name" value="PROTEIN YAE1 HOMOLOG"/>
    <property type="match status" value="1"/>
</dbReference>
<evidence type="ECO:0000256" key="8">
    <source>
        <dbReference type="ARBA" id="ARBA00022490"/>
    </source>
</evidence>
<feature type="region of interest" description="Disordered" evidence="10">
    <location>
        <begin position="1"/>
        <end position="78"/>
    </location>
</feature>
<evidence type="ECO:0000256" key="2">
    <source>
        <dbReference type="ARBA" id="ARBA00004123"/>
    </source>
</evidence>
<evidence type="ECO:0000256" key="4">
    <source>
        <dbReference type="ARBA" id="ARBA00007096"/>
    </source>
</evidence>
<evidence type="ECO:0000256" key="1">
    <source>
        <dbReference type="ARBA" id="ARBA00003836"/>
    </source>
</evidence>
<evidence type="ECO:0000313" key="13">
    <source>
        <dbReference type="Proteomes" id="UP001168146"/>
    </source>
</evidence>
<evidence type="ECO:0000256" key="10">
    <source>
        <dbReference type="SAM" id="MobiDB-lite"/>
    </source>
</evidence>
<evidence type="ECO:0000256" key="7">
    <source>
        <dbReference type="ARBA" id="ARBA00018400"/>
    </source>
</evidence>
<dbReference type="GO" id="GO:0005737">
    <property type="term" value="C:cytoplasm"/>
    <property type="evidence" value="ECO:0007669"/>
    <property type="project" value="UniProtKB-SubCell"/>
</dbReference>
<keyword evidence="9" id="KW-0539">Nucleus</keyword>
<organism evidence="12 13">
    <name type="scientific">Friedmanniomyces endolithicus</name>
    <dbReference type="NCBI Taxonomy" id="329885"/>
    <lineage>
        <taxon>Eukaryota</taxon>
        <taxon>Fungi</taxon>
        <taxon>Dikarya</taxon>
        <taxon>Ascomycota</taxon>
        <taxon>Pezizomycotina</taxon>
        <taxon>Dothideomycetes</taxon>
        <taxon>Dothideomycetidae</taxon>
        <taxon>Mycosphaerellales</taxon>
        <taxon>Teratosphaeriaceae</taxon>
        <taxon>Friedmanniomyces</taxon>
    </lineage>
</organism>
<dbReference type="InterPro" id="IPR038881">
    <property type="entry name" value="Yae1-like"/>
</dbReference>
<evidence type="ECO:0000256" key="3">
    <source>
        <dbReference type="ARBA" id="ARBA00004496"/>
    </source>
</evidence>
<dbReference type="Proteomes" id="UP001168146">
    <property type="component" value="Unassembled WGS sequence"/>
</dbReference>
<comment type="function">
    <text evidence="1">The complex LTO1:YAE1 may function as a target specific adapter that probably recruits apo-RPLI1 to the cytosolic iron-sulfur protein assembly (CIA) complex machinery. May be required for biogenesis of the large ribosomal subunit and initiation of translation.</text>
</comment>
<evidence type="ECO:0000256" key="5">
    <source>
        <dbReference type="ARBA" id="ARBA00011427"/>
    </source>
</evidence>
<dbReference type="AlphaFoldDB" id="A0AAN6FD53"/>
<proteinExistence type="inferred from homology"/>
<dbReference type="EMBL" id="JASUXU010000052">
    <property type="protein sequence ID" value="KAK0315146.1"/>
    <property type="molecule type" value="Genomic_DNA"/>
</dbReference>
<sequence>MLRDLPPFTNEDGQHVFMTGRPGNEETNDTYTDPLDDVFGSAPASPLLSGDDGQDNGYRSSPSSGLGHSDISRLRNTHVNNGYREGITASKERHMQDGFDEGYGLGAELGLKAGWCLGALEGLWRAMPVRSNEPEDHAGGAGGGRDNAVSRTVFLALLEAAQVELDVSRLCGKDYFGEDGLWLYGAPEQETAERDTTFERVAAAHPILRKWTDKVVEPVPGRTVRKFRVSRGKSDSELSDRSATPPTPDPPHIPRQSARKRKVSHSKSDSDLSDLSATPSTPEHPEGAGQANDKAPMSNSDSDSDSDTELSDRSATPPRPSVACTCTTACTCATHAYFSRGFAASAMHLGSAALDEMADRQSVSALRETLGRKPKEGEERGD</sequence>
<protein>
    <recommendedName>
        <fullName evidence="7">Protein YAE1</fullName>
    </recommendedName>
    <alternativeName>
        <fullName evidence="6">Protein yae1</fullName>
    </alternativeName>
</protein>
<feature type="compositionally biased region" description="Basic and acidic residues" evidence="10">
    <location>
        <begin position="369"/>
        <end position="382"/>
    </location>
</feature>
<keyword evidence="8" id="KW-0963">Cytoplasm</keyword>